<dbReference type="EMBL" id="MU970095">
    <property type="protein sequence ID" value="KAK9321570.1"/>
    <property type="molecule type" value="Genomic_DNA"/>
</dbReference>
<gene>
    <name evidence="1" type="ORF">V1517DRAFT_326022</name>
</gene>
<evidence type="ECO:0000313" key="1">
    <source>
        <dbReference type="EMBL" id="KAK9321570.1"/>
    </source>
</evidence>
<comment type="caution">
    <text evidence="1">The sequence shown here is derived from an EMBL/GenBank/DDBJ whole genome shotgun (WGS) entry which is preliminary data.</text>
</comment>
<sequence length="142" mass="15023">MTVPLPVIVCGKSTTIANSVITALKPEYEVIHVILSPAQGVAQIPGLLLGKNPGELDNIGTRNYSQKAIALVTGAGYDDDAIAEMRGAAKGTTSVPWLRPDMNRPAPPLGPGYGEALVIRVKETLKQLAAEGKLQEDALVYY</sequence>
<protein>
    <submittedName>
        <fullName evidence="1">Uncharacterized protein</fullName>
    </submittedName>
</protein>
<evidence type="ECO:0000313" key="2">
    <source>
        <dbReference type="Proteomes" id="UP001489719"/>
    </source>
</evidence>
<organism evidence="1 2">
    <name type="scientific">Lipomyces orientalis</name>
    <dbReference type="NCBI Taxonomy" id="1233043"/>
    <lineage>
        <taxon>Eukaryota</taxon>
        <taxon>Fungi</taxon>
        <taxon>Dikarya</taxon>
        <taxon>Ascomycota</taxon>
        <taxon>Saccharomycotina</taxon>
        <taxon>Lipomycetes</taxon>
        <taxon>Lipomycetales</taxon>
        <taxon>Lipomycetaceae</taxon>
        <taxon>Lipomyces</taxon>
    </lineage>
</organism>
<name>A0ACC3TLN9_9ASCO</name>
<keyword evidence="2" id="KW-1185">Reference proteome</keyword>
<dbReference type="Proteomes" id="UP001489719">
    <property type="component" value="Unassembled WGS sequence"/>
</dbReference>
<accession>A0ACC3TLN9</accession>
<reference evidence="2" key="1">
    <citation type="journal article" date="2024" name="Front. Bioeng. Biotechnol.">
        <title>Genome-scale model development and genomic sequencing of the oleaginous clade Lipomyces.</title>
        <authorList>
            <person name="Czajka J.J."/>
            <person name="Han Y."/>
            <person name="Kim J."/>
            <person name="Mondo S.J."/>
            <person name="Hofstad B.A."/>
            <person name="Robles A."/>
            <person name="Haridas S."/>
            <person name="Riley R."/>
            <person name="LaButti K."/>
            <person name="Pangilinan J."/>
            <person name="Andreopoulos W."/>
            <person name="Lipzen A."/>
            <person name="Yan J."/>
            <person name="Wang M."/>
            <person name="Ng V."/>
            <person name="Grigoriev I.V."/>
            <person name="Spatafora J.W."/>
            <person name="Magnuson J.K."/>
            <person name="Baker S.E."/>
            <person name="Pomraning K.R."/>
        </authorList>
    </citation>
    <scope>NUCLEOTIDE SEQUENCE [LARGE SCALE GENOMIC DNA]</scope>
    <source>
        <strain evidence="2">CBS 10300</strain>
    </source>
</reference>
<proteinExistence type="predicted"/>